<feature type="compositionally biased region" description="Low complexity" evidence="2">
    <location>
        <begin position="785"/>
        <end position="794"/>
    </location>
</feature>
<organism evidence="4 5">
    <name type="scientific">Orchesella dallaii</name>
    <dbReference type="NCBI Taxonomy" id="48710"/>
    <lineage>
        <taxon>Eukaryota</taxon>
        <taxon>Metazoa</taxon>
        <taxon>Ecdysozoa</taxon>
        <taxon>Arthropoda</taxon>
        <taxon>Hexapoda</taxon>
        <taxon>Collembola</taxon>
        <taxon>Entomobryomorpha</taxon>
        <taxon>Entomobryoidea</taxon>
        <taxon>Orchesellidae</taxon>
        <taxon>Orchesellinae</taxon>
        <taxon>Orchesella</taxon>
    </lineage>
</organism>
<feature type="chain" id="PRO_5045750160" evidence="3">
    <location>
        <begin position="22"/>
        <end position="1009"/>
    </location>
</feature>
<feature type="compositionally biased region" description="Polar residues" evidence="2">
    <location>
        <begin position="795"/>
        <end position="819"/>
    </location>
</feature>
<evidence type="ECO:0000256" key="1">
    <source>
        <dbReference type="SAM" id="Coils"/>
    </source>
</evidence>
<dbReference type="Proteomes" id="UP001642540">
    <property type="component" value="Unassembled WGS sequence"/>
</dbReference>
<name>A0ABP1QPA5_9HEXA</name>
<evidence type="ECO:0000313" key="4">
    <source>
        <dbReference type="EMBL" id="CAL8109647.1"/>
    </source>
</evidence>
<feature type="compositionally biased region" description="Basic and acidic residues" evidence="2">
    <location>
        <begin position="39"/>
        <end position="56"/>
    </location>
</feature>
<dbReference type="EMBL" id="CAXLJM020000041">
    <property type="protein sequence ID" value="CAL8109647.1"/>
    <property type="molecule type" value="Genomic_DNA"/>
</dbReference>
<dbReference type="InterPro" id="IPR027417">
    <property type="entry name" value="P-loop_NTPase"/>
</dbReference>
<feature type="signal peptide" evidence="3">
    <location>
        <begin position="1"/>
        <end position="21"/>
    </location>
</feature>
<evidence type="ECO:0000256" key="3">
    <source>
        <dbReference type="SAM" id="SignalP"/>
    </source>
</evidence>
<feature type="coiled-coil region" evidence="1">
    <location>
        <begin position="879"/>
        <end position="913"/>
    </location>
</feature>
<proteinExistence type="predicted"/>
<sequence>MLNRNFFLWLLLTLLISMSKADREHQGNNYENQYDSPQDADRVPQEADRVPQDADRVQVPATYPSNYRSTSDLDITSTTRREVLEEPLSSPLPDHGQSEAGDYQSFIEESNESQNEHSSTPITNITIFIVGRSGSGVSSTIRELIGPNTNCQMPDGKETVKDFMEYTLKIPSPSAENPDYNIKLVDVPGFVDGRTMEMDAQIIASMKSYTYQNGFPDYYLALSRFDDNRMDGEHSLFVQFLKRLELFQETSGRVSSENIVFLMTRLMSVDRAMQRRPQTKINVFKGIIETYTSFVPPITMIVGENLGHDYEFKIEGGYYKLPNKQHYPKNIWEALTNVTSPDDPKGLARQQILTAMMNNRESINVTCEAHLFSTEWDYYDDDAYDFQYFLEHKNITAQDNEVNAKIQQEFNKLSPRMKDQRSVQKLALQLRFQNMNITTMNDLPATQSQQARLFQSNRFSSGVSAILLAEAFGMRMPEYIKSLHVGYGYDLVKDELLSQSPFRSVALRPSNVGYELPNFLKCRKFFQPSINYYTSYSQNMADYTTERFKYLDFAGKENMTDYKLDLKLKEGFNLKPDDNDNVITLSSVQEIRTLKCTIDRENLHLLLNQDILVAVNSMTKFNPAKRDSVNEWVNFFDTFGSHIVTESYGGGSMHGSLVGSSLRNVLVSESSVDSVLNSIVRFTKFSEPDTGSPSYRFYGGSPDAQMDKLYDLPVDTRKALLNAWTETLNSDFVMLKTELALEPLSNFVKPYNQEKGEFVETAIEFLLRGNLKYARIRNRTRTTKPPKQLTTKKPSGTSQSANPTQNPIGEQPSNSNERPGTNIHPVPYPVSPTGYSPETNINIPSFTGFPSGGNNPIDLEGVNLPEGTSTIDLYSQSIANQAKENQARYEAQLAAEQRQREEQRRLAAEQTQRMMETMRLRTENQGIRYKQMIEDMTRQTQNQQLEYDANIQAVRIQNEEEQKRHDTNIRTIKRQRCKTLRDEYTKCKSSLVIRSESYCMNKELRACKV</sequence>
<gene>
    <name evidence="4" type="ORF">ODALV1_LOCUS13557</name>
</gene>
<evidence type="ECO:0000256" key="2">
    <source>
        <dbReference type="SAM" id="MobiDB-lite"/>
    </source>
</evidence>
<feature type="compositionally biased region" description="Polar residues" evidence="2">
    <location>
        <begin position="27"/>
        <end position="36"/>
    </location>
</feature>
<dbReference type="Gene3D" id="3.40.50.300">
    <property type="entry name" value="P-loop containing nucleotide triphosphate hydrolases"/>
    <property type="match status" value="1"/>
</dbReference>
<protein>
    <submittedName>
        <fullName evidence="4">Uncharacterized protein</fullName>
    </submittedName>
</protein>
<evidence type="ECO:0000313" key="5">
    <source>
        <dbReference type="Proteomes" id="UP001642540"/>
    </source>
</evidence>
<keyword evidence="5" id="KW-1185">Reference proteome</keyword>
<accession>A0ABP1QPA5</accession>
<feature type="region of interest" description="Disordered" evidence="2">
    <location>
        <begin position="776"/>
        <end position="829"/>
    </location>
</feature>
<reference evidence="4 5" key="1">
    <citation type="submission" date="2024-08" db="EMBL/GenBank/DDBJ databases">
        <authorList>
            <person name="Cucini C."/>
            <person name="Frati F."/>
        </authorList>
    </citation>
    <scope>NUCLEOTIDE SEQUENCE [LARGE SCALE GENOMIC DNA]</scope>
</reference>
<feature type="compositionally biased region" description="Polar residues" evidence="2">
    <location>
        <begin position="63"/>
        <end position="76"/>
    </location>
</feature>
<comment type="caution">
    <text evidence="4">The sequence shown here is derived from an EMBL/GenBank/DDBJ whole genome shotgun (WGS) entry which is preliminary data.</text>
</comment>
<keyword evidence="3" id="KW-0732">Signal</keyword>
<dbReference type="SUPFAM" id="SSF52540">
    <property type="entry name" value="P-loop containing nucleoside triphosphate hydrolases"/>
    <property type="match status" value="1"/>
</dbReference>
<feature type="region of interest" description="Disordered" evidence="2">
    <location>
        <begin position="27"/>
        <end position="76"/>
    </location>
</feature>
<keyword evidence="1" id="KW-0175">Coiled coil</keyword>